<dbReference type="Proteomes" id="UP000017984">
    <property type="component" value="Chromosome"/>
</dbReference>
<dbReference type="STRING" id="1352936.M878_00395"/>
<evidence type="ECO:0000313" key="3">
    <source>
        <dbReference type="Proteomes" id="UP000017984"/>
    </source>
</evidence>
<accession>V6L6A1</accession>
<feature type="transmembrane region" description="Helical" evidence="1">
    <location>
        <begin position="22"/>
        <end position="41"/>
    </location>
</feature>
<protein>
    <submittedName>
        <fullName evidence="2">Uncharacterized protein</fullName>
    </submittedName>
</protein>
<keyword evidence="1" id="KW-0812">Transmembrane</keyword>
<dbReference type="RefSeq" id="WP_023544118.1">
    <property type="nucleotide sequence ID" value="NZ_CM002285.1"/>
</dbReference>
<gene>
    <name evidence="2" type="ORF">M878_00395</name>
</gene>
<keyword evidence="1" id="KW-0472">Membrane</keyword>
<reference evidence="2 3" key="1">
    <citation type="journal article" date="2014" name="Genome Announc.">
        <title>Draft Genome Sequence of Streptomyces roseochromogenes subsp. oscitans DS 12.976, Producer of the Aminocoumarin Antibiotic Clorobiocin.</title>
        <authorList>
            <person name="Ruckert C."/>
            <person name="Kalinowski J."/>
            <person name="Heide L."/>
            <person name="Apel A.K."/>
        </authorList>
    </citation>
    <scope>NUCLEOTIDE SEQUENCE [LARGE SCALE GENOMIC DNA]</scope>
    <source>
        <strain evidence="2 3">DS 12.976</strain>
    </source>
</reference>
<evidence type="ECO:0000313" key="2">
    <source>
        <dbReference type="EMBL" id="EST36734.1"/>
    </source>
</evidence>
<keyword evidence="3" id="KW-1185">Reference proteome</keyword>
<organism evidence="2 3">
    <name type="scientific">Streptomyces roseochromogenus subsp. oscitans DS 12.976</name>
    <dbReference type="NCBI Taxonomy" id="1352936"/>
    <lineage>
        <taxon>Bacteria</taxon>
        <taxon>Bacillati</taxon>
        <taxon>Actinomycetota</taxon>
        <taxon>Actinomycetes</taxon>
        <taxon>Kitasatosporales</taxon>
        <taxon>Streptomycetaceae</taxon>
        <taxon>Streptomyces</taxon>
    </lineage>
</organism>
<evidence type="ECO:0000256" key="1">
    <source>
        <dbReference type="SAM" id="Phobius"/>
    </source>
</evidence>
<keyword evidence="1" id="KW-1133">Transmembrane helix</keyword>
<name>V6L6A1_STRRC</name>
<sequence>MATLPPLDVSQPDRRKVIRNRIILGLFVVSIGASIAVNGFSRGPGDADSVQAGDCFENTGTEKDPHIKKHDCGDAHAAYKVLKRFKNAVTDISCWDVKGATGSLTQVGSTSYVVCFKENTH</sequence>
<dbReference type="EMBL" id="AWQX01000005">
    <property type="protein sequence ID" value="EST36734.1"/>
    <property type="molecule type" value="Genomic_DNA"/>
</dbReference>
<dbReference type="PATRIC" id="fig|1352936.5.peg.98"/>
<dbReference type="AlphaFoldDB" id="V6L6A1"/>
<dbReference type="HOGENOM" id="CLU_2036794_0_0_11"/>
<comment type="caution">
    <text evidence="2">The sequence shown here is derived from an EMBL/GenBank/DDBJ whole genome shotgun (WGS) entry which is preliminary data.</text>
</comment>
<proteinExistence type="predicted"/>
<dbReference type="OrthoDB" id="3854979at2"/>